<dbReference type="PANTHER" id="PTHR43798">
    <property type="entry name" value="MONOACYLGLYCEROL LIPASE"/>
    <property type="match status" value="1"/>
</dbReference>
<sequence length="289" mass="31577">MTAPPQGVDIDHSTFPAGTIRYYRAGSSGPPIVLLHGGGVDNGLLAWRHAIPALAVDHRVHVPDLPGRGGSVDWTGRADQRNLEEVLRWLLDSWGLDDATLVGLSLGGSVATGFALRHPHRVRGLILVGSGGMQPRVDNQLLLHLLLRTRFAGPLIARLLRLNRGFSRRYLARGAFAGSEPITDLERIIDEVHAELRTCGSVFTDWMTDAVGRRSMQVNHLPHLNRIHCPTMFIHGEQDAMVPVASAREASGAVPDAQLRVVSGAGHWVNREKPNEFNAALREFLNGKL</sequence>
<comment type="caution">
    <text evidence="3">The sequence shown here is derived from an EMBL/GenBank/DDBJ whole genome shotgun (WGS) entry which is preliminary data.</text>
</comment>
<dbReference type="InterPro" id="IPR029058">
    <property type="entry name" value="AB_hydrolase_fold"/>
</dbReference>
<evidence type="ECO:0000259" key="2">
    <source>
        <dbReference type="Pfam" id="PF00561"/>
    </source>
</evidence>
<dbReference type="PRINTS" id="PR00111">
    <property type="entry name" value="ABHYDROLASE"/>
</dbReference>
<dbReference type="GO" id="GO:0016020">
    <property type="term" value="C:membrane"/>
    <property type="evidence" value="ECO:0007669"/>
    <property type="project" value="TreeGrafter"/>
</dbReference>
<organism evidence="3 4">
    <name type="scientific">Haloactinomyces albus</name>
    <dbReference type="NCBI Taxonomy" id="1352928"/>
    <lineage>
        <taxon>Bacteria</taxon>
        <taxon>Bacillati</taxon>
        <taxon>Actinomycetota</taxon>
        <taxon>Actinomycetes</taxon>
        <taxon>Actinopolysporales</taxon>
        <taxon>Actinopolysporaceae</taxon>
        <taxon>Haloactinomyces</taxon>
    </lineage>
</organism>
<evidence type="ECO:0000313" key="4">
    <source>
        <dbReference type="Proteomes" id="UP001180845"/>
    </source>
</evidence>
<dbReference type="InterPro" id="IPR000073">
    <property type="entry name" value="AB_hydrolase_1"/>
</dbReference>
<dbReference type="RefSeq" id="WP_310271105.1">
    <property type="nucleotide sequence ID" value="NZ_JAVDXW010000001.1"/>
</dbReference>
<keyword evidence="4" id="KW-1185">Reference proteome</keyword>
<dbReference type="SUPFAM" id="SSF53474">
    <property type="entry name" value="alpha/beta-Hydrolases"/>
    <property type="match status" value="1"/>
</dbReference>
<dbReference type="InterPro" id="IPR000639">
    <property type="entry name" value="Epox_hydrolase-like"/>
</dbReference>
<dbReference type="AlphaFoldDB" id="A0AAE3ZCH2"/>
<evidence type="ECO:0000256" key="1">
    <source>
        <dbReference type="ARBA" id="ARBA00022801"/>
    </source>
</evidence>
<evidence type="ECO:0000313" key="3">
    <source>
        <dbReference type="EMBL" id="MDR7301148.1"/>
    </source>
</evidence>
<dbReference type="EMBL" id="JAVDXW010000001">
    <property type="protein sequence ID" value="MDR7301148.1"/>
    <property type="molecule type" value="Genomic_DNA"/>
</dbReference>
<dbReference type="Gene3D" id="3.40.50.1820">
    <property type="entry name" value="alpha/beta hydrolase"/>
    <property type="match status" value="1"/>
</dbReference>
<dbReference type="PRINTS" id="PR00412">
    <property type="entry name" value="EPOXHYDRLASE"/>
</dbReference>
<dbReference type="InterPro" id="IPR050266">
    <property type="entry name" value="AB_hydrolase_sf"/>
</dbReference>
<protein>
    <submittedName>
        <fullName evidence="3">Pimeloyl-ACP methyl ester carboxylesterase</fullName>
    </submittedName>
</protein>
<dbReference type="Proteomes" id="UP001180845">
    <property type="component" value="Unassembled WGS sequence"/>
</dbReference>
<accession>A0AAE3ZCH2</accession>
<proteinExistence type="predicted"/>
<dbReference type="GO" id="GO:0016787">
    <property type="term" value="F:hydrolase activity"/>
    <property type="evidence" value="ECO:0007669"/>
    <property type="project" value="UniProtKB-KW"/>
</dbReference>
<feature type="domain" description="AB hydrolase-1" evidence="2">
    <location>
        <begin position="30"/>
        <end position="273"/>
    </location>
</feature>
<keyword evidence="1" id="KW-0378">Hydrolase</keyword>
<dbReference type="PANTHER" id="PTHR43798:SF31">
    <property type="entry name" value="AB HYDROLASE SUPERFAMILY PROTEIN YCLE"/>
    <property type="match status" value="1"/>
</dbReference>
<reference evidence="3" key="1">
    <citation type="submission" date="2023-07" db="EMBL/GenBank/DDBJ databases">
        <title>Sequencing the genomes of 1000 actinobacteria strains.</title>
        <authorList>
            <person name="Klenk H.-P."/>
        </authorList>
    </citation>
    <scope>NUCLEOTIDE SEQUENCE</scope>
    <source>
        <strain evidence="3">DSM 45977</strain>
    </source>
</reference>
<dbReference type="Pfam" id="PF00561">
    <property type="entry name" value="Abhydrolase_1"/>
    <property type="match status" value="1"/>
</dbReference>
<gene>
    <name evidence="3" type="ORF">JOF55_001329</name>
</gene>
<name>A0AAE3ZCH2_9ACTN</name>